<dbReference type="PANTHER" id="PTHR46797:SF23">
    <property type="entry name" value="HTH-TYPE TRANSCRIPTIONAL REGULATOR SUTR"/>
    <property type="match status" value="1"/>
</dbReference>
<dbReference type="InterPro" id="IPR010982">
    <property type="entry name" value="Lambda_DNA-bd_dom_sf"/>
</dbReference>
<keyword evidence="2" id="KW-0238">DNA-binding</keyword>
<dbReference type="InterPro" id="IPR050807">
    <property type="entry name" value="TransReg_Diox_bact_type"/>
</dbReference>
<dbReference type="PANTHER" id="PTHR46797">
    <property type="entry name" value="HTH-TYPE TRANSCRIPTIONAL REGULATOR"/>
    <property type="match status" value="1"/>
</dbReference>
<name>A0A412XXN6_BACFG</name>
<dbReference type="AlphaFoldDB" id="A0A412XXN6"/>
<dbReference type="SMART" id="SM00530">
    <property type="entry name" value="HTH_XRE"/>
    <property type="match status" value="1"/>
</dbReference>
<dbReference type="CDD" id="cd00093">
    <property type="entry name" value="HTH_XRE"/>
    <property type="match status" value="1"/>
</dbReference>
<reference evidence="5 6" key="1">
    <citation type="submission" date="2018-08" db="EMBL/GenBank/DDBJ databases">
        <title>A genome reference for cultivated species of the human gut microbiota.</title>
        <authorList>
            <person name="Zou Y."/>
            <person name="Xue W."/>
            <person name="Luo G."/>
        </authorList>
    </citation>
    <scope>NUCLEOTIDE SEQUENCE [LARGE SCALE GENOMIC DNA]</scope>
    <source>
        <strain evidence="5 6">AF14-26</strain>
    </source>
</reference>
<evidence type="ECO:0000256" key="3">
    <source>
        <dbReference type="ARBA" id="ARBA00023163"/>
    </source>
</evidence>
<accession>A0A412XXN6</accession>
<dbReference type="Gene3D" id="1.10.260.40">
    <property type="entry name" value="lambda repressor-like DNA-binding domains"/>
    <property type="match status" value="1"/>
</dbReference>
<dbReference type="PROSITE" id="PS50943">
    <property type="entry name" value="HTH_CROC1"/>
    <property type="match status" value="1"/>
</dbReference>
<proteinExistence type="predicted"/>
<comment type="caution">
    <text evidence="5">The sequence shown here is derived from an EMBL/GenBank/DDBJ whole genome shotgun (WGS) entry which is preliminary data.</text>
</comment>
<feature type="domain" description="HTH cro/C1-type" evidence="4">
    <location>
        <begin position="17"/>
        <end position="71"/>
    </location>
</feature>
<sequence>MQNIEDSNYLKQFAQRVRTLREAQGISQEKLAERAGLHRTYIGMVERLERNPSLVCIHKIANGLGVHVTELF</sequence>
<dbReference type="SUPFAM" id="SSF47413">
    <property type="entry name" value="lambda repressor-like DNA-binding domains"/>
    <property type="match status" value="1"/>
</dbReference>
<dbReference type="RefSeq" id="WP_122143195.1">
    <property type="nucleotide sequence ID" value="NZ_JAFKPL010000016.1"/>
</dbReference>
<evidence type="ECO:0000256" key="2">
    <source>
        <dbReference type="ARBA" id="ARBA00023125"/>
    </source>
</evidence>
<protein>
    <submittedName>
        <fullName evidence="5">XRE family transcriptional regulator</fullName>
    </submittedName>
</protein>
<dbReference type="Proteomes" id="UP000286270">
    <property type="component" value="Unassembled WGS sequence"/>
</dbReference>
<dbReference type="GO" id="GO:0003700">
    <property type="term" value="F:DNA-binding transcription factor activity"/>
    <property type="evidence" value="ECO:0007669"/>
    <property type="project" value="TreeGrafter"/>
</dbReference>
<dbReference type="InterPro" id="IPR001387">
    <property type="entry name" value="Cro/C1-type_HTH"/>
</dbReference>
<evidence type="ECO:0000313" key="6">
    <source>
        <dbReference type="Proteomes" id="UP000286270"/>
    </source>
</evidence>
<dbReference type="GO" id="GO:0005829">
    <property type="term" value="C:cytosol"/>
    <property type="evidence" value="ECO:0007669"/>
    <property type="project" value="TreeGrafter"/>
</dbReference>
<keyword evidence="1" id="KW-0805">Transcription regulation</keyword>
<dbReference type="GO" id="GO:0003677">
    <property type="term" value="F:DNA binding"/>
    <property type="evidence" value="ECO:0007669"/>
    <property type="project" value="UniProtKB-KW"/>
</dbReference>
<evidence type="ECO:0000256" key="1">
    <source>
        <dbReference type="ARBA" id="ARBA00023015"/>
    </source>
</evidence>
<organism evidence="5 6">
    <name type="scientific">Bacteroides fragilis</name>
    <dbReference type="NCBI Taxonomy" id="817"/>
    <lineage>
        <taxon>Bacteria</taxon>
        <taxon>Pseudomonadati</taxon>
        <taxon>Bacteroidota</taxon>
        <taxon>Bacteroidia</taxon>
        <taxon>Bacteroidales</taxon>
        <taxon>Bacteroidaceae</taxon>
        <taxon>Bacteroides</taxon>
    </lineage>
</organism>
<dbReference type="EMBL" id="QRZH01000017">
    <property type="protein sequence ID" value="RGV50100.1"/>
    <property type="molecule type" value="Genomic_DNA"/>
</dbReference>
<gene>
    <name evidence="5" type="ORF">DWW08_17290</name>
</gene>
<dbReference type="Pfam" id="PF01381">
    <property type="entry name" value="HTH_3"/>
    <property type="match status" value="1"/>
</dbReference>
<evidence type="ECO:0000259" key="4">
    <source>
        <dbReference type="PROSITE" id="PS50943"/>
    </source>
</evidence>
<evidence type="ECO:0000313" key="5">
    <source>
        <dbReference type="EMBL" id="RGV50100.1"/>
    </source>
</evidence>
<keyword evidence="3" id="KW-0804">Transcription</keyword>